<evidence type="ECO:0000313" key="1">
    <source>
        <dbReference type="EMBL" id="MFC6866397.1"/>
    </source>
</evidence>
<protein>
    <submittedName>
        <fullName evidence="1">Uncharacterized protein</fullName>
    </submittedName>
</protein>
<sequence>MFRTFIIGGVLGASVLETYLLHPSACLYGGVGLIEEAVKLVALTLLTQHLAVDARRADPRRPGRDGLWTAVLSGFLIAWSARCRSDTGRIGARICSS</sequence>
<organism evidence="1 2">
    <name type="scientific">Haloechinothrix salitolerans</name>
    <dbReference type="NCBI Taxonomy" id="926830"/>
    <lineage>
        <taxon>Bacteria</taxon>
        <taxon>Bacillati</taxon>
        <taxon>Actinomycetota</taxon>
        <taxon>Actinomycetes</taxon>
        <taxon>Pseudonocardiales</taxon>
        <taxon>Pseudonocardiaceae</taxon>
        <taxon>Haloechinothrix</taxon>
    </lineage>
</organism>
<name>A0ABW2BTQ2_9PSEU</name>
<accession>A0ABW2BTQ2</accession>
<dbReference type="EMBL" id="JBHSXX010000001">
    <property type="protein sequence ID" value="MFC6866397.1"/>
    <property type="molecule type" value="Genomic_DNA"/>
</dbReference>
<comment type="caution">
    <text evidence="1">The sequence shown here is derived from an EMBL/GenBank/DDBJ whole genome shotgun (WGS) entry which is preliminary data.</text>
</comment>
<proteinExistence type="predicted"/>
<dbReference type="RefSeq" id="WP_345401986.1">
    <property type="nucleotide sequence ID" value="NZ_BAABLA010000108.1"/>
</dbReference>
<dbReference type="Proteomes" id="UP001596337">
    <property type="component" value="Unassembled WGS sequence"/>
</dbReference>
<keyword evidence="2" id="KW-1185">Reference proteome</keyword>
<reference evidence="2" key="1">
    <citation type="journal article" date="2019" name="Int. J. Syst. Evol. Microbiol.">
        <title>The Global Catalogue of Microorganisms (GCM) 10K type strain sequencing project: providing services to taxonomists for standard genome sequencing and annotation.</title>
        <authorList>
            <consortium name="The Broad Institute Genomics Platform"/>
            <consortium name="The Broad Institute Genome Sequencing Center for Infectious Disease"/>
            <person name="Wu L."/>
            <person name="Ma J."/>
        </authorList>
    </citation>
    <scope>NUCLEOTIDE SEQUENCE [LARGE SCALE GENOMIC DNA]</scope>
    <source>
        <strain evidence="2">KCTC 32255</strain>
    </source>
</reference>
<evidence type="ECO:0000313" key="2">
    <source>
        <dbReference type="Proteomes" id="UP001596337"/>
    </source>
</evidence>
<gene>
    <name evidence="1" type="ORF">ACFQGD_04495</name>
</gene>